<keyword evidence="1" id="KW-0460">Magnesium</keyword>
<dbReference type="AlphaFoldDB" id="A0A285VSC7"/>
<evidence type="ECO:0000259" key="2">
    <source>
        <dbReference type="Pfam" id="PF12804"/>
    </source>
</evidence>
<dbReference type="OrthoDB" id="5298023at2"/>
<dbReference type="GO" id="GO:0016779">
    <property type="term" value="F:nucleotidyltransferase activity"/>
    <property type="evidence" value="ECO:0007669"/>
    <property type="project" value="UniProtKB-KW"/>
</dbReference>
<proteinExistence type="predicted"/>
<accession>A0A285VSC7</accession>
<dbReference type="PANTHER" id="PTHR43777">
    <property type="entry name" value="MOLYBDENUM COFACTOR CYTIDYLYLTRANSFERASE"/>
    <property type="match status" value="1"/>
</dbReference>
<protein>
    <submittedName>
        <fullName evidence="3">Molybdenum cofactor cytidylyltransferase</fullName>
    </submittedName>
</protein>
<name>A0A285VSC7_9GAMM</name>
<keyword evidence="3" id="KW-0808">Transferase</keyword>
<dbReference type="PANTHER" id="PTHR43777:SF1">
    <property type="entry name" value="MOLYBDENUM COFACTOR CYTIDYLYLTRANSFERASE"/>
    <property type="match status" value="1"/>
</dbReference>
<feature type="domain" description="MobA-like NTP transferase" evidence="2">
    <location>
        <begin position="15"/>
        <end position="177"/>
    </location>
</feature>
<dbReference type="SUPFAM" id="SSF53448">
    <property type="entry name" value="Nucleotide-diphospho-sugar transferases"/>
    <property type="match status" value="1"/>
</dbReference>
<dbReference type="InterPro" id="IPR025877">
    <property type="entry name" value="MobA-like_NTP_Trfase"/>
</dbReference>
<dbReference type="CDD" id="cd04182">
    <property type="entry name" value="GT_2_like_f"/>
    <property type="match status" value="1"/>
</dbReference>
<evidence type="ECO:0000313" key="3">
    <source>
        <dbReference type="EMBL" id="SOC56498.1"/>
    </source>
</evidence>
<organism evidence="3 4">
    <name type="scientific">Chromohalobacter canadensis</name>
    <dbReference type="NCBI Taxonomy" id="141389"/>
    <lineage>
        <taxon>Bacteria</taxon>
        <taxon>Pseudomonadati</taxon>
        <taxon>Pseudomonadota</taxon>
        <taxon>Gammaproteobacteria</taxon>
        <taxon>Oceanospirillales</taxon>
        <taxon>Halomonadaceae</taxon>
        <taxon>Chromohalobacter</taxon>
    </lineage>
</organism>
<reference evidence="3 4" key="1">
    <citation type="submission" date="2017-08" db="EMBL/GenBank/DDBJ databases">
        <authorList>
            <person name="de Groot N.N."/>
        </authorList>
    </citation>
    <scope>NUCLEOTIDE SEQUENCE [LARGE SCALE GENOMIC DNA]</scope>
    <source>
        <strain evidence="3 4">USBA 855</strain>
    </source>
</reference>
<dbReference type="Proteomes" id="UP000219023">
    <property type="component" value="Unassembled WGS sequence"/>
</dbReference>
<sequence length="214" mass="23073">MPCKRVVTVSERVVAVIMAAGSSRRFGEQDKRRALLAEGETLLNASFAHAAEVFTHCRVVLRDTETPAHFGLDEHASVIGVAHAERGLGTSLAEAFATLAGDPSLADVQAAAILLGDMPAIRADTLRRVQHMADTAHIIRPRHAGRPGHPVLFGRDFWPALTRLEGDSGARRLIHQHPACYREVEVDDPGILLDIDTPSDLQHLAAPADGGARR</sequence>
<gene>
    <name evidence="3" type="ORF">SAMN05421509_10794</name>
</gene>
<dbReference type="EMBL" id="OBQJ01000007">
    <property type="protein sequence ID" value="SOC56498.1"/>
    <property type="molecule type" value="Genomic_DNA"/>
</dbReference>
<dbReference type="InterPro" id="IPR029044">
    <property type="entry name" value="Nucleotide-diphossugar_trans"/>
</dbReference>
<dbReference type="Gene3D" id="3.90.550.10">
    <property type="entry name" value="Spore Coat Polysaccharide Biosynthesis Protein SpsA, Chain A"/>
    <property type="match status" value="1"/>
</dbReference>
<keyword evidence="3" id="KW-0548">Nucleotidyltransferase</keyword>
<evidence type="ECO:0000313" key="4">
    <source>
        <dbReference type="Proteomes" id="UP000219023"/>
    </source>
</evidence>
<dbReference type="Pfam" id="PF12804">
    <property type="entry name" value="NTP_transf_3"/>
    <property type="match status" value="1"/>
</dbReference>
<evidence type="ECO:0000256" key="1">
    <source>
        <dbReference type="ARBA" id="ARBA00022842"/>
    </source>
</evidence>